<dbReference type="Proteomes" id="UP001608902">
    <property type="component" value="Unassembled WGS sequence"/>
</dbReference>
<dbReference type="InterPro" id="IPR052462">
    <property type="entry name" value="SLIRP/GR-RBP-like"/>
</dbReference>
<evidence type="ECO:0000256" key="2">
    <source>
        <dbReference type="PROSITE-ProRule" id="PRU00176"/>
    </source>
</evidence>
<protein>
    <recommendedName>
        <fullName evidence="3">RRM domain-containing protein</fullName>
    </recommendedName>
</protein>
<dbReference type="Pfam" id="PF00076">
    <property type="entry name" value="RRM_1"/>
    <property type="match status" value="1"/>
</dbReference>
<comment type="caution">
    <text evidence="4">The sequence shown here is derived from an EMBL/GenBank/DDBJ whole genome shotgun (WGS) entry which is preliminary data.</text>
</comment>
<evidence type="ECO:0000313" key="4">
    <source>
        <dbReference type="EMBL" id="MFH4983359.1"/>
    </source>
</evidence>
<dbReference type="Gene3D" id="3.30.70.330">
    <property type="match status" value="1"/>
</dbReference>
<evidence type="ECO:0000256" key="1">
    <source>
        <dbReference type="ARBA" id="ARBA00022884"/>
    </source>
</evidence>
<keyword evidence="5" id="KW-1185">Reference proteome</keyword>
<evidence type="ECO:0000259" key="3">
    <source>
        <dbReference type="PROSITE" id="PS50102"/>
    </source>
</evidence>
<reference evidence="4 5" key="1">
    <citation type="submission" date="2024-08" db="EMBL/GenBank/DDBJ databases">
        <title>Gnathostoma spinigerum genome.</title>
        <authorList>
            <person name="Gonzalez-Bertolin B."/>
            <person name="Monzon S."/>
            <person name="Zaballos A."/>
            <person name="Jimenez P."/>
            <person name="Dekumyoy P."/>
            <person name="Varona S."/>
            <person name="Cuesta I."/>
            <person name="Sumanam S."/>
            <person name="Adisakwattana P."/>
            <person name="Gasser R.B."/>
            <person name="Hernandez-Gonzalez A."/>
            <person name="Young N.D."/>
            <person name="Perteguer M.J."/>
        </authorList>
    </citation>
    <scope>NUCLEOTIDE SEQUENCE [LARGE SCALE GENOMIC DNA]</scope>
    <source>
        <strain evidence="4">AL3</strain>
        <tissue evidence="4">Liver</tissue>
    </source>
</reference>
<sequence length="82" mass="9062">MSRSIFVGNLPYSAGERDVSGLFGRCGQVVNVKIVRDRETGRPRGFGFCEFETDEGANVAVQSMDGVEFMGRTLRVDRANSR</sequence>
<organism evidence="4 5">
    <name type="scientific">Gnathostoma spinigerum</name>
    <dbReference type="NCBI Taxonomy" id="75299"/>
    <lineage>
        <taxon>Eukaryota</taxon>
        <taxon>Metazoa</taxon>
        <taxon>Ecdysozoa</taxon>
        <taxon>Nematoda</taxon>
        <taxon>Chromadorea</taxon>
        <taxon>Rhabditida</taxon>
        <taxon>Spirurina</taxon>
        <taxon>Gnathostomatomorpha</taxon>
        <taxon>Gnathostomatoidea</taxon>
        <taxon>Gnathostomatidae</taxon>
        <taxon>Gnathostoma</taxon>
    </lineage>
</organism>
<keyword evidence="1 2" id="KW-0694">RNA-binding</keyword>
<dbReference type="EMBL" id="JBGFUD010012032">
    <property type="protein sequence ID" value="MFH4983359.1"/>
    <property type="molecule type" value="Genomic_DNA"/>
</dbReference>
<proteinExistence type="predicted"/>
<dbReference type="PANTHER" id="PTHR48027">
    <property type="entry name" value="HETEROGENEOUS NUCLEAR RIBONUCLEOPROTEIN 87F-RELATED"/>
    <property type="match status" value="1"/>
</dbReference>
<name>A0ABD6F0T4_9BILA</name>
<dbReference type="PROSITE" id="PS50102">
    <property type="entry name" value="RRM"/>
    <property type="match status" value="1"/>
</dbReference>
<dbReference type="SMART" id="SM00360">
    <property type="entry name" value="RRM"/>
    <property type="match status" value="1"/>
</dbReference>
<dbReference type="GO" id="GO:0003723">
    <property type="term" value="F:RNA binding"/>
    <property type="evidence" value="ECO:0007669"/>
    <property type="project" value="UniProtKB-UniRule"/>
</dbReference>
<dbReference type="InterPro" id="IPR012677">
    <property type="entry name" value="Nucleotide-bd_a/b_plait_sf"/>
</dbReference>
<accession>A0ABD6F0T4</accession>
<evidence type="ECO:0000313" key="5">
    <source>
        <dbReference type="Proteomes" id="UP001608902"/>
    </source>
</evidence>
<dbReference type="InterPro" id="IPR035979">
    <property type="entry name" value="RBD_domain_sf"/>
</dbReference>
<dbReference type="AlphaFoldDB" id="A0ABD6F0T4"/>
<dbReference type="SUPFAM" id="SSF54928">
    <property type="entry name" value="RNA-binding domain, RBD"/>
    <property type="match status" value="1"/>
</dbReference>
<gene>
    <name evidence="4" type="ORF">AB6A40_010068</name>
</gene>
<feature type="domain" description="RRM" evidence="3">
    <location>
        <begin position="3"/>
        <end position="81"/>
    </location>
</feature>
<dbReference type="InterPro" id="IPR000504">
    <property type="entry name" value="RRM_dom"/>
</dbReference>